<dbReference type="Proteomes" id="UP000009022">
    <property type="component" value="Unassembled WGS sequence"/>
</dbReference>
<feature type="compositionally biased region" description="Basic and acidic residues" evidence="1">
    <location>
        <begin position="76"/>
        <end position="102"/>
    </location>
</feature>
<feature type="compositionally biased region" description="Basic residues" evidence="1">
    <location>
        <begin position="40"/>
        <end position="52"/>
    </location>
</feature>
<dbReference type="KEGG" id="tad:TRIADDRAFT_51525"/>
<dbReference type="PANTHER" id="PTHR15657:SF1">
    <property type="entry name" value="THYROID TRANSCRIPTION FACTOR 1-ASSOCIATED PROTEIN 26"/>
    <property type="match status" value="1"/>
</dbReference>
<evidence type="ECO:0000313" key="2">
    <source>
        <dbReference type="EMBL" id="EDV28525.1"/>
    </source>
</evidence>
<dbReference type="GeneID" id="6749742"/>
<dbReference type="EMBL" id="DS985241">
    <property type="protein sequence ID" value="EDV28525.1"/>
    <property type="molecule type" value="Genomic_DNA"/>
</dbReference>
<dbReference type="InterPro" id="IPR013730">
    <property type="entry name" value="Fyv7/TAP26"/>
</dbReference>
<feature type="region of interest" description="Disordered" evidence="1">
    <location>
        <begin position="1"/>
        <end position="111"/>
    </location>
</feature>
<proteinExistence type="predicted"/>
<name>B3RJN1_TRIAD</name>
<dbReference type="RefSeq" id="XP_002107727.1">
    <property type="nucleotide sequence ID" value="XM_002107691.1"/>
</dbReference>
<protein>
    <recommendedName>
        <fullName evidence="4">rRNA-processing protein FYV7</fullName>
    </recommendedName>
</protein>
<sequence length="142" mass="16624">MGRKNKGSTKDSGDKLATSKQPAQLHQNDTATFSDDKSGMLKRKPTKGKKRFSNNYNNNNDRHKSVDPLAIARRQYVHDQNEKRKHKEELNRQRQLKEAEIKKKQKERRRTSRLLRMKTKSGQPVMAHKINYLLNKLQKTAT</sequence>
<organism evidence="2 3">
    <name type="scientific">Trichoplax adhaerens</name>
    <name type="common">Trichoplax reptans</name>
    <dbReference type="NCBI Taxonomy" id="10228"/>
    <lineage>
        <taxon>Eukaryota</taxon>
        <taxon>Metazoa</taxon>
        <taxon>Placozoa</taxon>
        <taxon>Uniplacotomia</taxon>
        <taxon>Trichoplacea</taxon>
        <taxon>Trichoplacidae</taxon>
        <taxon>Trichoplax</taxon>
    </lineage>
</organism>
<gene>
    <name evidence="2" type="ORF">TRIADDRAFT_51525</name>
</gene>
<feature type="compositionally biased region" description="Polar residues" evidence="1">
    <location>
        <begin position="18"/>
        <end position="33"/>
    </location>
</feature>
<evidence type="ECO:0008006" key="4">
    <source>
        <dbReference type="Google" id="ProtNLM"/>
    </source>
</evidence>
<dbReference type="CTD" id="6749742"/>
<evidence type="ECO:0000313" key="3">
    <source>
        <dbReference type="Proteomes" id="UP000009022"/>
    </source>
</evidence>
<dbReference type="Pfam" id="PF08524">
    <property type="entry name" value="rRNA_processing"/>
    <property type="match status" value="1"/>
</dbReference>
<evidence type="ECO:0000256" key="1">
    <source>
        <dbReference type="SAM" id="MobiDB-lite"/>
    </source>
</evidence>
<dbReference type="PANTHER" id="PTHR15657">
    <property type="entry name" value="THYROID TRANSCRIPTION FACTOR 1-ASSOCIATED PROTEIN 26"/>
    <property type="match status" value="1"/>
</dbReference>
<keyword evidence="3" id="KW-1185">Reference proteome</keyword>
<dbReference type="InParanoid" id="B3RJN1"/>
<dbReference type="PhylomeDB" id="B3RJN1"/>
<reference evidence="2 3" key="1">
    <citation type="journal article" date="2008" name="Nature">
        <title>The Trichoplax genome and the nature of placozoans.</title>
        <authorList>
            <person name="Srivastava M."/>
            <person name="Begovic E."/>
            <person name="Chapman J."/>
            <person name="Putnam N.H."/>
            <person name="Hellsten U."/>
            <person name="Kawashima T."/>
            <person name="Kuo A."/>
            <person name="Mitros T."/>
            <person name="Salamov A."/>
            <person name="Carpenter M.L."/>
            <person name="Signorovitch A.Y."/>
            <person name="Moreno M.A."/>
            <person name="Kamm K."/>
            <person name="Grimwood J."/>
            <person name="Schmutz J."/>
            <person name="Shapiro H."/>
            <person name="Grigoriev I.V."/>
            <person name="Buss L.W."/>
            <person name="Schierwater B."/>
            <person name="Dellaporta S.L."/>
            <person name="Rokhsar D.S."/>
        </authorList>
    </citation>
    <scope>NUCLEOTIDE SEQUENCE [LARGE SCALE GENOMIC DNA]</scope>
    <source>
        <strain evidence="2 3">Grell-BS-1999</strain>
    </source>
</reference>
<dbReference type="AlphaFoldDB" id="B3RJN1"/>
<dbReference type="HOGENOM" id="CLU_1818280_0_0_1"/>
<accession>B3RJN1</accession>